<organism evidence="3 4">
    <name type="scientific">Byssothecium circinans</name>
    <dbReference type="NCBI Taxonomy" id="147558"/>
    <lineage>
        <taxon>Eukaryota</taxon>
        <taxon>Fungi</taxon>
        <taxon>Dikarya</taxon>
        <taxon>Ascomycota</taxon>
        <taxon>Pezizomycotina</taxon>
        <taxon>Dothideomycetes</taxon>
        <taxon>Pleosporomycetidae</taxon>
        <taxon>Pleosporales</taxon>
        <taxon>Massarineae</taxon>
        <taxon>Massarinaceae</taxon>
        <taxon>Byssothecium</taxon>
    </lineage>
</organism>
<feature type="domain" description="DM2" evidence="2">
    <location>
        <begin position="205"/>
        <end position="282"/>
    </location>
</feature>
<feature type="region of interest" description="Disordered" evidence="1">
    <location>
        <begin position="67"/>
        <end position="210"/>
    </location>
</feature>
<feature type="compositionally biased region" description="Acidic residues" evidence="1">
    <location>
        <begin position="102"/>
        <end position="116"/>
    </location>
</feature>
<dbReference type="Pfam" id="PF02201">
    <property type="entry name" value="SWIB"/>
    <property type="match status" value="1"/>
</dbReference>
<dbReference type="InterPro" id="IPR014876">
    <property type="entry name" value="DEK_C"/>
</dbReference>
<protein>
    <submittedName>
        <fullName evidence="3">SWIB-domain-containing protein</fullName>
    </submittedName>
</protein>
<dbReference type="PANTHER" id="PTHR13844">
    <property type="entry name" value="SWI/SNF-RELATED MATRIX-ASSOCIATED ACTIN-DEPENDENT REGULATOR OF CHROMATIN SUBFAMILY D"/>
    <property type="match status" value="1"/>
</dbReference>
<evidence type="ECO:0000259" key="2">
    <source>
        <dbReference type="PROSITE" id="PS51925"/>
    </source>
</evidence>
<reference evidence="3" key="1">
    <citation type="journal article" date="2020" name="Stud. Mycol.">
        <title>101 Dothideomycetes genomes: a test case for predicting lifestyles and emergence of pathogens.</title>
        <authorList>
            <person name="Haridas S."/>
            <person name="Albert R."/>
            <person name="Binder M."/>
            <person name="Bloem J."/>
            <person name="Labutti K."/>
            <person name="Salamov A."/>
            <person name="Andreopoulos B."/>
            <person name="Baker S."/>
            <person name="Barry K."/>
            <person name="Bills G."/>
            <person name="Bluhm B."/>
            <person name="Cannon C."/>
            <person name="Castanera R."/>
            <person name="Culley D."/>
            <person name="Daum C."/>
            <person name="Ezra D."/>
            <person name="Gonzalez J."/>
            <person name="Henrissat B."/>
            <person name="Kuo A."/>
            <person name="Liang C."/>
            <person name="Lipzen A."/>
            <person name="Lutzoni F."/>
            <person name="Magnuson J."/>
            <person name="Mondo S."/>
            <person name="Nolan M."/>
            <person name="Ohm R."/>
            <person name="Pangilinan J."/>
            <person name="Park H.-J."/>
            <person name="Ramirez L."/>
            <person name="Alfaro M."/>
            <person name="Sun H."/>
            <person name="Tritt A."/>
            <person name="Yoshinaga Y."/>
            <person name="Zwiers L.-H."/>
            <person name="Turgeon B."/>
            <person name="Goodwin S."/>
            <person name="Spatafora J."/>
            <person name="Crous P."/>
            <person name="Grigoriev I."/>
        </authorList>
    </citation>
    <scope>NUCLEOTIDE SEQUENCE</scope>
    <source>
        <strain evidence="3">CBS 675.92</strain>
    </source>
</reference>
<dbReference type="EMBL" id="ML977023">
    <property type="protein sequence ID" value="KAF1950675.1"/>
    <property type="molecule type" value="Genomic_DNA"/>
</dbReference>
<dbReference type="AlphaFoldDB" id="A0A6A5TD16"/>
<dbReference type="SUPFAM" id="SSF47592">
    <property type="entry name" value="SWIB/MDM2 domain"/>
    <property type="match status" value="1"/>
</dbReference>
<gene>
    <name evidence="3" type="ORF">CC80DRAFT_224401</name>
</gene>
<keyword evidence="4" id="KW-1185">Reference proteome</keyword>
<accession>A0A6A5TD16</accession>
<sequence>MAALSADVEERYSDIIDGILANSDLNTISAKRIRKGLEGALDRPIGADEKDAVTRLILTRFDRFNAAQNGADAPDTPSEPAIPSVEAPTTNGHASKKRSPSSDDEEEESALSELDDSPPKKKPKKVRSAEDEDAAYAAKLQAEENMRSGRARSTRGGNTRKKAPLVKKGKTKAKKKSSNRVKDEDDSDIASGSGAEKKSSSRKGGFHKPMALSAPLSELLGETQLSRPQTVKKIWEYVKARDLQDPSDKRQIRCDDAMRAVFKQDRVHMFTMNKILNQNLYAVDEIIEQ</sequence>
<proteinExistence type="predicted"/>
<name>A0A6A5TD16_9PLEO</name>
<dbReference type="OrthoDB" id="10251073at2759"/>
<dbReference type="SMART" id="SM00151">
    <property type="entry name" value="SWIB"/>
    <property type="match status" value="1"/>
</dbReference>
<evidence type="ECO:0000256" key="1">
    <source>
        <dbReference type="SAM" id="MobiDB-lite"/>
    </source>
</evidence>
<dbReference type="Gene3D" id="1.10.245.10">
    <property type="entry name" value="SWIB/MDM2 domain"/>
    <property type="match status" value="1"/>
</dbReference>
<dbReference type="Pfam" id="PF08766">
    <property type="entry name" value="DEK_C"/>
    <property type="match status" value="1"/>
</dbReference>
<dbReference type="InterPro" id="IPR036885">
    <property type="entry name" value="SWIB_MDM2_dom_sf"/>
</dbReference>
<dbReference type="InterPro" id="IPR019835">
    <property type="entry name" value="SWIB_domain"/>
</dbReference>
<dbReference type="CDD" id="cd10567">
    <property type="entry name" value="SWIB-MDM2_like"/>
    <property type="match status" value="1"/>
</dbReference>
<evidence type="ECO:0000313" key="4">
    <source>
        <dbReference type="Proteomes" id="UP000800035"/>
    </source>
</evidence>
<evidence type="ECO:0000313" key="3">
    <source>
        <dbReference type="EMBL" id="KAF1950675.1"/>
    </source>
</evidence>
<feature type="compositionally biased region" description="Basic residues" evidence="1">
    <location>
        <begin position="149"/>
        <end position="179"/>
    </location>
</feature>
<dbReference type="PROSITE" id="PS51925">
    <property type="entry name" value="SWIB_MDM2"/>
    <property type="match status" value="1"/>
</dbReference>
<dbReference type="Proteomes" id="UP000800035">
    <property type="component" value="Unassembled WGS sequence"/>
</dbReference>
<dbReference type="InterPro" id="IPR003121">
    <property type="entry name" value="SWIB_MDM2_domain"/>
</dbReference>